<gene>
    <name evidence="1" type="ORF">L1987_20936</name>
</gene>
<dbReference type="Proteomes" id="UP001056120">
    <property type="component" value="Linkage Group LG07"/>
</dbReference>
<evidence type="ECO:0000313" key="2">
    <source>
        <dbReference type="Proteomes" id="UP001056120"/>
    </source>
</evidence>
<protein>
    <submittedName>
        <fullName evidence="1">Uncharacterized protein</fullName>
    </submittedName>
</protein>
<reference evidence="2" key="1">
    <citation type="journal article" date="2022" name="Mol. Ecol. Resour.">
        <title>The genomes of chicory, endive, great burdock and yacon provide insights into Asteraceae palaeo-polyploidization history and plant inulin production.</title>
        <authorList>
            <person name="Fan W."/>
            <person name="Wang S."/>
            <person name="Wang H."/>
            <person name="Wang A."/>
            <person name="Jiang F."/>
            <person name="Liu H."/>
            <person name="Zhao H."/>
            <person name="Xu D."/>
            <person name="Zhang Y."/>
        </authorList>
    </citation>
    <scope>NUCLEOTIDE SEQUENCE [LARGE SCALE GENOMIC DNA]</scope>
    <source>
        <strain evidence="2">cv. Yunnan</strain>
    </source>
</reference>
<sequence length="123" mass="13515">MSAISEIAARLFNNSKAKRSKFDNDGTRWDSNDNRDFSSGLALFSFIACFGYCKPLAANVQNAEPTLISQDCSIFVNSLNFKLPSPTEPKVPIIMIGLGTGSTPFRGFLQERSALWESETKLG</sequence>
<comment type="caution">
    <text evidence="1">The sequence shown here is derived from an EMBL/GenBank/DDBJ whole genome shotgun (WGS) entry which is preliminary data.</text>
</comment>
<accession>A0ACB9ITQ0</accession>
<evidence type="ECO:0000313" key="1">
    <source>
        <dbReference type="EMBL" id="KAI3811217.1"/>
    </source>
</evidence>
<keyword evidence="2" id="KW-1185">Reference proteome</keyword>
<organism evidence="1 2">
    <name type="scientific">Smallanthus sonchifolius</name>
    <dbReference type="NCBI Taxonomy" id="185202"/>
    <lineage>
        <taxon>Eukaryota</taxon>
        <taxon>Viridiplantae</taxon>
        <taxon>Streptophyta</taxon>
        <taxon>Embryophyta</taxon>
        <taxon>Tracheophyta</taxon>
        <taxon>Spermatophyta</taxon>
        <taxon>Magnoliopsida</taxon>
        <taxon>eudicotyledons</taxon>
        <taxon>Gunneridae</taxon>
        <taxon>Pentapetalae</taxon>
        <taxon>asterids</taxon>
        <taxon>campanulids</taxon>
        <taxon>Asterales</taxon>
        <taxon>Asteraceae</taxon>
        <taxon>Asteroideae</taxon>
        <taxon>Heliantheae alliance</taxon>
        <taxon>Millerieae</taxon>
        <taxon>Smallanthus</taxon>
    </lineage>
</organism>
<dbReference type="EMBL" id="CM042024">
    <property type="protein sequence ID" value="KAI3811217.1"/>
    <property type="molecule type" value="Genomic_DNA"/>
</dbReference>
<proteinExistence type="predicted"/>
<reference evidence="1 2" key="2">
    <citation type="journal article" date="2022" name="Mol. Ecol. Resour.">
        <title>The genomes of chicory, endive, great burdock and yacon provide insights into Asteraceae paleo-polyploidization history and plant inulin production.</title>
        <authorList>
            <person name="Fan W."/>
            <person name="Wang S."/>
            <person name="Wang H."/>
            <person name="Wang A."/>
            <person name="Jiang F."/>
            <person name="Liu H."/>
            <person name="Zhao H."/>
            <person name="Xu D."/>
            <person name="Zhang Y."/>
        </authorList>
    </citation>
    <scope>NUCLEOTIDE SEQUENCE [LARGE SCALE GENOMIC DNA]</scope>
    <source>
        <strain evidence="2">cv. Yunnan</strain>
        <tissue evidence="1">Leaves</tissue>
    </source>
</reference>
<name>A0ACB9ITQ0_9ASTR</name>